<proteinExistence type="predicted"/>
<keyword evidence="1" id="KW-1133">Transmembrane helix</keyword>
<dbReference type="AlphaFoldDB" id="A0A1B0BIC3"/>
<reference evidence="3" key="1">
    <citation type="submission" date="2015-01" db="EMBL/GenBank/DDBJ databases">
        <authorList>
            <person name="Aksoy S."/>
            <person name="Warren W."/>
            <person name="Wilson R.K."/>
        </authorList>
    </citation>
    <scope>NUCLEOTIDE SEQUENCE [LARGE SCALE GENOMIC DNA]</scope>
    <source>
        <strain evidence="3">IAEA</strain>
    </source>
</reference>
<accession>A0A1B0BIC3</accession>
<evidence type="ECO:0000256" key="1">
    <source>
        <dbReference type="SAM" id="Phobius"/>
    </source>
</evidence>
<dbReference type="VEuPathDB" id="VectorBase:GPPI031082"/>
<evidence type="ECO:0000313" key="2">
    <source>
        <dbReference type="EnsemblMetazoa" id="GPPI031082-PA"/>
    </source>
</evidence>
<dbReference type="EMBL" id="JXJN01014893">
    <property type="status" value="NOT_ANNOTATED_CDS"/>
    <property type="molecule type" value="Genomic_DNA"/>
</dbReference>
<evidence type="ECO:0000313" key="3">
    <source>
        <dbReference type="Proteomes" id="UP000092460"/>
    </source>
</evidence>
<reference evidence="2" key="2">
    <citation type="submission" date="2020-05" db="UniProtKB">
        <authorList>
            <consortium name="EnsemblMetazoa"/>
        </authorList>
    </citation>
    <scope>IDENTIFICATION</scope>
    <source>
        <strain evidence="2">IAEA</strain>
    </source>
</reference>
<organism evidence="2 3">
    <name type="scientific">Glossina palpalis gambiensis</name>
    <dbReference type="NCBI Taxonomy" id="67801"/>
    <lineage>
        <taxon>Eukaryota</taxon>
        <taxon>Metazoa</taxon>
        <taxon>Ecdysozoa</taxon>
        <taxon>Arthropoda</taxon>
        <taxon>Hexapoda</taxon>
        <taxon>Insecta</taxon>
        <taxon>Pterygota</taxon>
        <taxon>Neoptera</taxon>
        <taxon>Endopterygota</taxon>
        <taxon>Diptera</taxon>
        <taxon>Brachycera</taxon>
        <taxon>Muscomorpha</taxon>
        <taxon>Hippoboscoidea</taxon>
        <taxon>Glossinidae</taxon>
        <taxon>Glossina</taxon>
    </lineage>
</organism>
<feature type="transmembrane region" description="Helical" evidence="1">
    <location>
        <begin position="38"/>
        <end position="58"/>
    </location>
</feature>
<keyword evidence="1" id="KW-0812">Transmembrane</keyword>
<protein>
    <submittedName>
        <fullName evidence="2">Uncharacterized protein</fullName>
    </submittedName>
</protein>
<dbReference type="EMBL" id="JXJN01014892">
    <property type="status" value="NOT_ANNOTATED_CDS"/>
    <property type="molecule type" value="Genomic_DNA"/>
</dbReference>
<keyword evidence="1" id="KW-0472">Membrane</keyword>
<sequence length="92" mass="10402">MSSRTCSHVELLLTRTVCWRRHKAADHLPYFTLIPNDAMILLLNAITVAVAIAHYLMAMAKFSINYSLTISVKMRATAFELLKLPRSMSYSA</sequence>
<keyword evidence="3" id="KW-1185">Reference proteome</keyword>
<name>A0A1B0BIC3_9MUSC</name>
<dbReference type="EMBL" id="JXJN01014891">
    <property type="status" value="NOT_ANNOTATED_CDS"/>
    <property type="molecule type" value="Genomic_DNA"/>
</dbReference>
<dbReference type="EnsemblMetazoa" id="GPPI031082-RA">
    <property type="protein sequence ID" value="GPPI031082-PA"/>
    <property type="gene ID" value="GPPI031082"/>
</dbReference>
<dbReference type="Proteomes" id="UP000092460">
    <property type="component" value="Unassembled WGS sequence"/>
</dbReference>